<evidence type="ECO:0000259" key="4">
    <source>
        <dbReference type="Pfam" id="PF07804"/>
    </source>
</evidence>
<dbReference type="Gene3D" id="1.10.1070.20">
    <property type="match status" value="1"/>
</dbReference>
<dbReference type="EMBL" id="NRRL01000040">
    <property type="protein sequence ID" value="MBK1669173.1"/>
    <property type="molecule type" value="Genomic_DNA"/>
</dbReference>
<dbReference type="RefSeq" id="WP_200341499.1">
    <property type="nucleotide sequence ID" value="NZ_NRRL01000040.1"/>
</dbReference>
<dbReference type="Pfam" id="PF13657">
    <property type="entry name" value="Couple_hipA"/>
    <property type="match status" value="1"/>
</dbReference>
<sequence>MNEYVLDVYLEQFDKPVGKLVGYEDYTLHFSYDPAYTELEDALPLSLRMPLSQLEYTDFACRAFFQNLLLEGRRLDQVADREGLDRDNVAGLLAHLGQECPGAISIVPEGSPPGKRPGIIPEDYREIDAEELAAEVRAMHDGKPPRQNRRISLAGVQDKLAITVGEDGRLYESADSVGAPTTHVLKVGDPDYHGLVENEYICLKLARRLGLDAVHATIDYAEEVPYLLLERFDRYRDTNGYIHRFHQEDTCQALGLPGTLKYEDQGHGERRATLEGIFDVFGETAAPIEARQAMIAMTVFNYLIANFDAHAKNFALLYQGRRPHLAPFYDIVSTGVYPDTSQSFALSIGGKQNYDAIGAYEWERFLTDIGVQTNGAQKRVLQHTMKPLAERVLPELDRLLEGEGLEHRGRRIRNIVGAGVRNFNDAFGWDVPADTDAPVVTPPGWRMS</sequence>
<feature type="domain" description="HipA-like C-terminal" evidence="4">
    <location>
        <begin position="151"/>
        <end position="381"/>
    </location>
</feature>
<evidence type="ECO:0000259" key="5">
    <source>
        <dbReference type="Pfam" id="PF13657"/>
    </source>
</evidence>
<evidence type="ECO:0000256" key="2">
    <source>
        <dbReference type="ARBA" id="ARBA00022679"/>
    </source>
</evidence>
<gene>
    <name evidence="6" type="ORF">CKO28_14140</name>
</gene>
<feature type="domain" description="HipA N-terminal subdomain 1" evidence="5">
    <location>
        <begin position="6"/>
        <end position="106"/>
    </location>
</feature>
<dbReference type="Proteomes" id="UP001296873">
    <property type="component" value="Unassembled WGS sequence"/>
</dbReference>
<dbReference type="InterPro" id="IPR012893">
    <property type="entry name" value="HipA-like_C"/>
</dbReference>
<proteinExistence type="inferred from homology"/>
<evidence type="ECO:0000313" key="6">
    <source>
        <dbReference type="EMBL" id="MBK1669173.1"/>
    </source>
</evidence>
<keyword evidence="7" id="KW-1185">Reference proteome</keyword>
<comment type="similarity">
    <text evidence="1">Belongs to the HipA Ser/Thr kinase family.</text>
</comment>
<name>A0ABS1DHG1_9PROT</name>
<comment type="caution">
    <text evidence="6">The sequence shown here is derived from an EMBL/GenBank/DDBJ whole genome shotgun (WGS) entry which is preliminary data.</text>
</comment>
<keyword evidence="2" id="KW-0808">Transferase</keyword>
<evidence type="ECO:0008006" key="8">
    <source>
        <dbReference type="Google" id="ProtNLM"/>
    </source>
</evidence>
<dbReference type="PANTHER" id="PTHR37419">
    <property type="entry name" value="SERINE/THREONINE-PROTEIN KINASE TOXIN HIPA"/>
    <property type="match status" value="1"/>
</dbReference>
<evidence type="ECO:0000256" key="3">
    <source>
        <dbReference type="ARBA" id="ARBA00022777"/>
    </source>
</evidence>
<dbReference type="PANTHER" id="PTHR37419:SF1">
    <property type="entry name" value="SERINE_THREONINE-PROTEIN KINASE TOXIN HIPA"/>
    <property type="match status" value="1"/>
</dbReference>
<accession>A0ABS1DHG1</accession>
<organism evidence="6 7">
    <name type="scientific">Rhodovibrio sodomensis</name>
    <dbReference type="NCBI Taxonomy" id="1088"/>
    <lineage>
        <taxon>Bacteria</taxon>
        <taxon>Pseudomonadati</taxon>
        <taxon>Pseudomonadota</taxon>
        <taxon>Alphaproteobacteria</taxon>
        <taxon>Rhodospirillales</taxon>
        <taxon>Rhodovibrionaceae</taxon>
        <taxon>Rhodovibrio</taxon>
    </lineage>
</organism>
<dbReference type="InterPro" id="IPR052028">
    <property type="entry name" value="HipA_Ser/Thr_kinase"/>
</dbReference>
<protein>
    <recommendedName>
        <fullName evidence="8">Phosphatidylinositol kinase</fullName>
    </recommendedName>
</protein>
<keyword evidence="3" id="KW-0418">Kinase</keyword>
<dbReference type="CDD" id="cd17793">
    <property type="entry name" value="HipA"/>
    <property type="match status" value="1"/>
</dbReference>
<dbReference type="NCBIfam" id="TIGR03071">
    <property type="entry name" value="couple_hipA"/>
    <property type="match status" value="1"/>
</dbReference>
<evidence type="ECO:0000313" key="7">
    <source>
        <dbReference type="Proteomes" id="UP001296873"/>
    </source>
</evidence>
<reference evidence="6 7" key="1">
    <citation type="journal article" date="2020" name="Microorganisms">
        <title>Osmotic Adaptation and Compatible Solute Biosynthesis of Phototrophic Bacteria as Revealed from Genome Analyses.</title>
        <authorList>
            <person name="Imhoff J.F."/>
            <person name="Rahn T."/>
            <person name="Kunzel S."/>
            <person name="Keller A."/>
            <person name="Neulinger S.C."/>
        </authorList>
    </citation>
    <scope>NUCLEOTIDE SEQUENCE [LARGE SCALE GENOMIC DNA]</scope>
    <source>
        <strain evidence="6 7">DSM 9895</strain>
    </source>
</reference>
<dbReference type="InterPro" id="IPR017508">
    <property type="entry name" value="HipA_N1"/>
</dbReference>
<evidence type="ECO:0000256" key="1">
    <source>
        <dbReference type="ARBA" id="ARBA00010164"/>
    </source>
</evidence>
<dbReference type="Pfam" id="PF07804">
    <property type="entry name" value="HipA_C"/>
    <property type="match status" value="1"/>
</dbReference>